<dbReference type="PANTHER" id="PTHR35585:SF1">
    <property type="entry name" value="HHE DOMAIN PROTEIN (AFU_ORTHOLOGUE AFUA_4G00730)"/>
    <property type="match status" value="1"/>
</dbReference>
<feature type="domain" description="Hemerythrin-like" evidence="1">
    <location>
        <begin position="3"/>
        <end position="119"/>
    </location>
</feature>
<dbReference type="Gene3D" id="1.20.120.520">
    <property type="entry name" value="nmb1532 protein domain like"/>
    <property type="match status" value="1"/>
</dbReference>
<dbReference type="AlphaFoldDB" id="A0A222G7I2"/>
<keyword evidence="3" id="KW-1185">Reference proteome</keyword>
<organism evidence="2 3">
    <name type="scientific">Cognaticolwellia beringensis</name>
    <dbReference type="NCBI Taxonomy" id="1967665"/>
    <lineage>
        <taxon>Bacteria</taxon>
        <taxon>Pseudomonadati</taxon>
        <taxon>Pseudomonadota</taxon>
        <taxon>Gammaproteobacteria</taxon>
        <taxon>Alteromonadales</taxon>
        <taxon>Colwelliaceae</taxon>
        <taxon>Cognaticolwellia</taxon>
    </lineage>
</organism>
<dbReference type="OrthoDB" id="5523420at2"/>
<dbReference type="CDD" id="cd12108">
    <property type="entry name" value="Hr-like"/>
    <property type="match status" value="1"/>
</dbReference>
<dbReference type="EMBL" id="CP020465">
    <property type="protein sequence ID" value="ASP47771.1"/>
    <property type="molecule type" value="Genomic_DNA"/>
</dbReference>
<gene>
    <name evidence="2" type="ORF">B5D82_08400</name>
</gene>
<dbReference type="KEGG" id="cber:B5D82_08400"/>
<dbReference type="PANTHER" id="PTHR35585">
    <property type="entry name" value="HHE DOMAIN PROTEIN (AFU_ORTHOLOGUE AFUA_4G00730)"/>
    <property type="match status" value="1"/>
</dbReference>
<dbReference type="Proteomes" id="UP000202259">
    <property type="component" value="Chromosome"/>
</dbReference>
<evidence type="ECO:0000313" key="3">
    <source>
        <dbReference type="Proteomes" id="UP000202259"/>
    </source>
</evidence>
<reference evidence="2 3" key="1">
    <citation type="submission" date="2017-08" db="EMBL/GenBank/DDBJ databases">
        <title>Complete genome of Colwellia sp. NB097-1, a psychrophile bacterium ioslated from Bering Sea.</title>
        <authorList>
            <person name="Chen X."/>
        </authorList>
    </citation>
    <scope>NUCLEOTIDE SEQUENCE [LARGE SCALE GENOMIC DNA]</scope>
    <source>
        <strain evidence="2 3">NB097-1</strain>
    </source>
</reference>
<dbReference type="InterPro" id="IPR012312">
    <property type="entry name" value="Hemerythrin-like"/>
</dbReference>
<sequence>MDIFSALRSDHEKQRLLMKVLVETTGDSASRRDFFIDLKFQLKQHSIAEERYFYMPLMKLDATIELARHAIAEHHDIDKIIAQLETTDMDSPVWLKTMKALQNKVLHHITEEEREFFQQAGKNLSAKQKVDLATQYRAEMAH</sequence>
<protein>
    <submittedName>
        <fullName evidence="2">Hemerythrin</fullName>
    </submittedName>
</protein>
<name>A0A222G7I2_9GAMM</name>
<proteinExistence type="predicted"/>
<evidence type="ECO:0000259" key="1">
    <source>
        <dbReference type="Pfam" id="PF01814"/>
    </source>
</evidence>
<evidence type="ECO:0000313" key="2">
    <source>
        <dbReference type="EMBL" id="ASP47771.1"/>
    </source>
</evidence>
<dbReference type="RefSeq" id="WP_081150726.1">
    <property type="nucleotide sequence ID" value="NZ_CP020465.1"/>
</dbReference>
<dbReference type="Pfam" id="PF01814">
    <property type="entry name" value="Hemerythrin"/>
    <property type="match status" value="1"/>
</dbReference>
<accession>A0A222G7I2</accession>